<dbReference type="GO" id="GO:0006559">
    <property type="term" value="P:L-phenylalanine catabolic process"/>
    <property type="evidence" value="ECO:0007669"/>
    <property type="project" value="TreeGrafter"/>
</dbReference>
<dbReference type="CDD" id="cd03043">
    <property type="entry name" value="GST_N_1"/>
    <property type="match status" value="1"/>
</dbReference>
<dbReference type="InterPro" id="IPR036282">
    <property type="entry name" value="Glutathione-S-Trfase_C_sf"/>
</dbReference>
<dbReference type="CDD" id="cd03194">
    <property type="entry name" value="GST_C_3"/>
    <property type="match status" value="1"/>
</dbReference>
<dbReference type="Pfam" id="PF13409">
    <property type="entry name" value="GST_N_2"/>
    <property type="match status" value="1"/>
</dbReference>
<dbReference type="GO" id="GO:0016034">
    <property type="term" value="F:maleylacetoacetate isomerase activity"/>
    <property type="evidence" value="ECO:0007669"/>
    <property type="project" value="TreeGrafter"/>
</dbReference>
<evidence type="ECO:0000259" key="1">
    <source>
        <dbReference type="PROSITE" id="PS50404"/>
    </source>
</evidence>
<feature type="domain" description="GST N-terminal" evidence="1">
    <location>
        <begin position="1"/>
        <end position="85"/>
    </location>
</feature>
<dbReference type="EMBL" id="NEGB01000007">
    <property type="protein sequence ID" value="OTG64249.1"/>
    <property type="molecule type" value="Genomic_DNA"/>
</dbReference>
<organism evidence="2 3">
    <name type="scientific">Acinetobacter silvestris</name>
    <dbReference type="NCBI Taxonomy" id="1977882"/>
    <lineage>
        <taxon>Bacteria</taxon>
        <taxon>Pseudomonadati</taxon>
        <taxon>Pseudomonadota</taxon>
        <taxon>Gammaproteobacteria</taxon>
        <taxon>Moraxellales</taxon>
        <taxon>Moraxellaceae</taxon>
        <taxon>Acinetobacter</taxon>
    </lineage>
</organism>
<dbReference type="InterPro" id="IPR040079">
    <property type="entry name" value="Glutathione_S-Trfase"/>
</dbReference>
<comment type="caution">
    <text evidence="2">The sequence shown here is derived from an EMBL/GenBank/DDBJ whole genome shotgun (WGS) entry which is preliminary data.</text>
</comment>
<dbReference type="InterPro" id="IPR036249">
    <property type="entry name" value="Thioredoxin-like_sf"/>
</dbReference>
<dbReference type="Proteomes" id="UP000242765">
    <property type="component" value="Unassembled WGS sequence"/>
</dbReference>
<sequence length="225" mass="26307">MDLFIGNKNYSSWSMRAWLVLKNFDIPFQEYLIPFDDFQIDGAFKQKILSINPTGKVPVLKHDDLIVWDSLAICEYLAELYPDKKLWPQQVKSRARARSITAEMHSGFMALRSICPMNIEAELTTVGKKFWQESVQLQHDVQRIEALWNARPNIDGFLCGEDFTIADAFYAPIVMRFISYGIPLNDESQRYMQSILSNTATQQWIQEAKREHHLVECEEPYRTKY</sequence>
<dbReference type="OrthoDB" id="9799538at2"/>
<dbReference type="SUPFAM" id="SSF47616">
    <property type="entry name" value="GST C-terminal domain-like"/>
    <property type="match status" value="1"/>
</dbReference>
<protein>
    <submittedName>
        <fullName evidence="2">Glutathione S-transferase</fullName>
    </submittedName>
</protein>
<dbReference type="AlphaFoldDB" id="A0A1Y3CB29"/>
<dbReference type="SUPFAM" id="SSF52833">
    <property type="entry name" value="Thioredoxin-like"/>
    <property type="match status" value="1"/>
</dbReference>
<dbReference type="PROSITE" id="PS50404">
    <property type="entry name" value="GST_NTER"/>
    <property type="match status" value="1"/>
</dbReference>
<dbReference type="GO" id="GO:0004364">
    <property type="term" value="F:glutathione transferase activity"/>
    <property type="evidence" value="ECO:0007669"/>
    <property type="project" value="TreeGrafter"/>
</dbReference>
<dbReference type="GO" id="GO:0006749">
    <property type="term" value="P:glutathione metabolic process"/>
    <property type="evidence" value="ECO:0007669"/>
    <property type="project" value="TreeGrafter"/>
</dbReference>
<dbReference type="Gene3D" id="3.40.30.10">
    <property type="entry name" value="Glutaredoxin"/>
    <property type="match status" value="1"/>
</dbReference>
<name>A0A1Y3CB29_9GAMM</name>
<dbReference type="SFLD" id="SFLDG00358">
    <property type="entry name" value="Main_(cytGST)"/>
    <property type="match status" value="1"/>
</dbReference>
<proteinExistence type="predicted"/>
<dbReference type="Gene3D" id="1.20.1050.10">
    <property type="match status" value="1"/>
</dbReference>
<evidence type="ECO:0000313" key="2">
    <source>
        <dbReference type="EMBL" id="OTG64249.1"/>
    </source>
</evidence>
<dbReference type="SFLD" id="SFLDS00019">
    <property type="entry name" value="Glutathione_Transferase_(cytos"/>
    <property type="match status" value="1"/>
</dbReference>
<dbReference type="PANTHER" id="PTHR42673">
    <property type="entry name" value="MALEYLACETOACETATE ISOMERASE"/>
    <property type="match status" value="1"/>
</dbReference>
<accession>A0A1Y3CB29</accession>
<gene>
    <name evidence="2" type="ORF">B9T28_12030</name>
</gene>
<evidence type="ECO:0000313" key="3">
    <source>
        <dbReference type="Proteomes" id="UP000242765"/>
    </source>
</evidence>
<reference evidence="2 3" key="1">
    <citation type="submission" date="2017-04" db="EMBL/GenBank/DDBJ databases">
        <title>High diversity of culturable Acinetobacter species in natural soil and water ecosystems.</title>
        <authorList>
            <person name="Nemec A."/>
            <person name="Radolfova-Krizova L."/>
        </authorList>
    </citation>
    <scope>NUCLEOTIDE SEQUENCE [LARGE SCALE GENOMIC DNA]</scope>
    <source>
        <strain evidence="2 3">ANC 4999</strain>
    </source>
</reference>
<dbReference type="STRING" id="1977882.B9T28_12030"/>
<dbReference type="PANTHER" id="PTHR42673:SF4">
    <property type="entry name" value="MALEYLACETOACETATE ISOMERASE"/>
    <property type="match status" value="1"/>
</dbReference>
<dbReference type="RefSeq" id="WP_086204231.1">
    <property type="nucleotide sequence ID" value="NZ_NEGB01000007.1"/>
</dbReference>
<dbReference type="InterPro" id="IPR004045">
    <property type="entry name" value="Glutathione_S-Trfase_N"/>
</dbReference>
<keyword evidence="2" id="KW-0808">Transferase</keyword>
<keyword evidence="3" id="KW-1185">Reference proteome</keyword>